<protein>
    <submittedName>
        <fullName evidence="2">Uncharacterized protein</fullName>
    </submittedName>
</protein>
<dbReference type="AlphaFoldDB" id="A0A9W6NH89"/>
<dbReference type="Gene3D" id="1.25.40.10">
    <property type="entry name" value="Tetratricopeptide repeat domain"/>
    <property type="match status" value="1"/>
</dbReference>
<organism evidence="2 3">
    <name type="scientific">Pseudomonas turukhanskensis</name>
    <dbReference type="NCBI Taxonomy" id="1806536"/>
    <lineage>
        <taxon>Bacteria</taxon>
        <taxon>Pseudomonadati</taxon>
        <taxon>Pseudomonadota</taxon>
        <taxon>Gammaproteobacteria</taxon>
        <taxon>Pseudomonadales</taxon>
        <taxon>Pseudomonadaceae</taxon>
        <taxon>Pseudomonas</taxon>
    </lineage>
</organism>
<accession>A0A9W6NH89</accession>
<dbReference type="EMBL" id="BSFN01000022">
    <property type="protein sequence ID" value="GLK91599.1"/>
    <property type="molecule type" value="Genomic_DNA"/>
</dbReference>
<dbReference type="Pfam" id="PF13181">
    <property type="entry name" value="TPR_8"/>
    <property type="match status" value="1"/>
</dbReference>
<keyword evidence="1" id="KW-0802">TPR repeat</keyword>
<gene>
    <name evidence="2" type="ORF">GCM10017655_46630</name>
</gene>
<dbReference type="Proteomes" id="UP001143328">
    <property type="component" value="Unassembled WGS sequence"/>
</dbReference>
<evidence type="ECO:0000256" key="1">
    <source>
        <dbReference type="PROSITE-ProRule" id="PRU00339"/>
    </source>
</evidence>
<feature type="repeat" description="TPR" evidence="1">
    <location>
        <begin position="289"/>
        <end position="322"/>
    </location>
</feature>
<evidence type="ECO:0000313" key="3">
    <source>
        <dbReference type="Proteomes" id="UP001143328"/>
    </source>
</evidence>
<dbReference type="SMART" id="SM00028">
    <property type="entry name" value="TPR"/>
    <property type="match status" value="1"/>
</dbReference>
<name>A0A9W6NH89_9PSED</name>
<comment type="caution">
    <text evidence="2">The sequence shown here is derived from an EMBL/GenBank/DDBJ whole genome shotgun (WGS) entry which is preliminary data.</text>
</comment>
<reference evidence="2" key="1">
    <citation type="journal article" date="2014" name="Int. J. Syst. Evol. Microbiol.">
        <title>Complete genome sequence of Corynebacterium casei LMG S-19264T (=DSM 44701T), isolated from a smear-ripened cheese.</title>
        <authorList>
            <consortium name="US DOE Joint Genome Institute (JGI-PGF)"/>
            <person name="Walter F."/>
            <person name="Albersmeier A."/>
            <person name="Kalinowski J."/>
            <person name="Ruckert C."/>
        </authorList>
    </citation>
    <scope>NUCLEOTIDE SEQUENCE</scope>
    <source>
        <strain evidence="2">VKM B-2935</strain>
    </source>
</reference>
<evidence type="ECO:0000313" key="2">
    <source>
        <dbReference type="EMBL" id="GLK91599.1"/>
    </source>
</evidence>
<dbReference type="InterPro" id="IPR011990">
    <property type="entry name" value="TPR-like_helical_dom_sf"/>
</dbReference>
<dbReference type="SUPFAM" id="SSF48452">
    <property type="entry name" value="TPR-like"/>
    <property type="match status" value="1"/>
</dbReference>
<reference evidence="2" key="2">
    <citation type="submission" date="2023-01" db="EMBL/GenBank/DDBJ databases">
        <authorList>
            <person name="Sun Q."/>
            <person name="Evtushenko L."/>
        </authorList>
    </citation>
    <scope>NUCLEOTIDE SEQUENCE</scope>
    <source>
        <strain evidence="2">VKM B-2935</strain>
    </source>
</reference>
<keyword evidence="3" id="KW-1185">Reference proteome</keyword>
<dbReference type="InterPro" id="IPR019734">
    <property type="entry name" value="TPR_rpt"/>
</dbReference>
<sequence length="456" mass="52134">MQSDRLEQFEPTGRAACLCGSGERFKNCCKDEYKNTPHLKGYESDDSLSNRQKLKLTRAHITWYRLCHQGHTVPMIKWNFVKAKKWLDLDVETMGSLLQQLERIYDINQISSKFELASEELALAIDDERWVVEVDINHALHHLVRFNDRAKAQKILSGHDPYKTSNPELIEVYLDVFSGKLNHVAVVTLAERVVELTDKAASKLQYRLVAAVAYFNLNDIQEGEKRALYAVMEYEACPEAARTIYGRVCWARAYKSLGEVSSNELHINKAVEIYAGLVSEPELAESAIADIWFEIGDCQRNLNDFKLAEANYLRALKVHHNPLVEVFLSRVLVATKRPDEARQLLEKIDVSKFSDANKFDYAISLCELAIMYRVQADIDKSLSVMKDVKTNDPLFMQMNKELIVQLYELTPSIIDTKADSILARINRYVTLNPNFAGVGFNFNAMLDDVIKRGQKK</sequence>
<proteinExistence type="predicted"/>
<dbReference type="PROSITE" id="PS50005">
    <property type="entry name" value="TPR"/>
    <property type="match status" value="1"/>
</dbReference>